<evidence type="ECO:0000256" key="2">
    <source>
        <dbReference type="ARBA" id="ARBA00023002"/>
    </source>
</evidence>
<dbReference type="Gene3D" id="3.40.50.720">
    <property type="entry name" value="NAD(P)-binding Rossmann-like Domain"/>
    <property type="match status" value="1"/>
</dbReference>
<dbReference type="InterPro" id="IPR002347">
    <property type="entry name" value="SDR_fam"/>
</dbReference>
<dbReference type="PANTHER" id="PTHR43669">
    <property type="entry name" value="5-KETO-D-GLUCONATE 5-REDUCTASE"/>
    <property type="match status" value="1"/>
</dbReference>
<proteinExistence type="inferred from homology"/>
<dbReference type="CDD" id="cd05233">
    <property type="entry name" value="SDR_c"/>
    <property type="match status" value="1"/>
</dbReference>
<keyword evidence="2" id="KW-0560">Oxidoreductase</keyword>
<dbReference type="Pfam" id="PF00106">
    <property type="entry name" value="adh_short"/>
    <property type="match status" value="1"/>
</dbReference>
<dbReference type="InterPro" id="IPR036291">
    <property type="entry name" value="NAD(P)-bd_dom_sf"/>
</dbReference>
<feature type="region of interest" description="Disordered" evidence="3">
    <location>
        <begin position="1"/>
        <end position="26"/>
    </location>
</feature>
<sequence>MRPHLQGPVYSTPPPAGGLHGAQQGQPPGKHLLCFETCALQHRPQILPDDDFIHDSANKPHSKEDAGKRGLRIRIRSRSCSVWWESSLPCTQPLLHLSGMATPCPLTSDTTRKLNTKAMANRTDRSLVLMGSGPGIGRHVAIEYARKRFNKIALVARNPTQLAEDKAAVEAAVVDGKVDVQTFAVDITDSAKFRAELENIGRIVGTPECVYFNAARIIPTPFFQATEEDILYDFKINCTALYATADWAFPQLVDLKRSDSQARPSFLVTSSLLPKYPIADLFILSMVKAAQRNMVQSLSDVYKPQGVHIGVIAVGGPVSPSSATLNPTNIAARAWDFFNQDDFEIEIL</sequence>
<dbReference type="AlphaFoldDB" id="A0A2U3EAP8"/>
<name>A0A2U3EAP8_PURLI</name>
<dbReference type="GO" id="GO:0016491">
    <property type="term" value="F:oxidoreductase activity"/>
    <property type="evidence" value="ECO:0007669"/>
    <property type="project" value="UniProtKB-KW"/>
</dbReference>
<dbReference type="PANTHER" id="PTHR43669:SF3">
    <property type="entry name" value="ALCOHOL DEHYDROGENASE, PUTATIVE (AFU_ORTHOLOGUE AFUA_3G03445)-RELATED"/>
    <property type="match status" value="1"/>
</dbReference>
<evidence type="ECO:0000313" key="4">
    <source>
        <dbReference type="EMBL" id="PWI71571.1"/>
    </source>
</evidence>
<evidence type="ECO:0000256" key="3">
    <source>
        <dbReference type="SAM" id="MobiDB-lite"/>
    </source>
</evidence>
<protein>
    <submittedName>
        <fullName evidence="4">Putative short-chain alcohol protein</fullName>
    </submittedName>
</protein>
<dbReference type="EMBL" id="LCWV01000007">
    <property type="protein sequence ID" value="PWI71571.1"/>
    <property type="molecule type" value="Genomic_DNA"/>
</dbReference>
<dbReference type="Proteomes" id="UP000245956">
    <property type="component" value="Unassembled WGS sequence"/>
</dbReference>
<evidence type="ECO:0000256" key="1">
    <source>
        <dbReference type="ARBA" id="ARBA00006484"/>
    </source>
</evidence>
<reference evidence="4 5" key="1">
    <citation type="journal article" date="2016" name="Front. Microbiol.">
        <title>Genome and transcriptome sequences reveal the specific parasitism of the nematophagous Purpureocillium lilacinum 36-1.</title>
        <authorList>
            <person name="Xie J."/>
            <person name="Li S."/>
            <person name="Mo C."/>
            <person name="Xiao X."/>
            <person name="Peng D."/>
            <person name="Wang G."/>
            <person name="Xiao Y."/>
        </authorList>
    </citation>
    <scope>NUCLEOTIDE SEQUENCE [LARGE SCALE GENOMIC DNA]</scope>
    <source>
        <strain evidence="4 5">36-1</strain>
    </source>
</reference>
<comment type="similarity">
    <text evidence="1">Belongs to the short-chain dehydrogenases/reductases (SDR) family.</text>
</comment>
<evidence type="ECO:0000313" key="5">
    <source>
        <dbReference type="Proteomes" id="UP000245956"/>
    </source>
</evidence>
<comment type="caution">
    <text evidence="4">The sequence shown here is derived from an EMBL/GenBank/DDBJ whole genome shotgun (WGS) entry which is preliminary data.</text>
</comment>
<accession>A0A2U3EAP8</accession>
<dbReference type="SUPFAM" id="SSF51735">
    <property type="entry name" value="NAD(P)-binding Rossmann-fold domains"/>
    <property type="match status" value="1"/>
</dbReference>
<gene>
    <name evidence="4" type="ORF">PCL_11665</name>
</gene>
<organism evidence="4 5">
    <name type="scientific">Purpureocillium lilacinum</name>
    <name type="common">Paecilomyces lilacinus</name>
    <dbReference type="NCBI Taxonomy" id="33203"/>
    <lineage>
        <taxon>Eukaryota</taxon>
        <taxon>Fungi</taxon>
        <taxon>Dikarya</taxon>
        <taxon>Ascomycota</taxon>
        <taxon>Pezizomycotina</taxon>
        <taxon>Sordariomycetes</taxon>
        <taxon>Hypocreomycetidae</taxon>
        <taxon>Hypocreales</taxon>
        <taxon>Ophiocordycipitaceae</taxon>
        <taxon>Purpureocillium</taxon>
    </lineage>
</organism>